<evidence type="ECO:0000313" key="4">
    <source>
        <dbReference type="EMBL" id="KPM42518.1"/>
    </source>
</evidence>
<sequence>MPANGKYASKLVGIRVLVIGGTSGVGLVVAEAAMELGAAAVVISSSNADRVNAAASHLRTSYPVKNCSIRGVPCDLKQEEQLEPSIATLFDALTLNGTEKLDHIVFTVGRPPCT</sequence>
<keyword evidence="2" id="KW-0521">NADP</keyword>
<dbReference type="STRING" id="78410.A0A0P7BNW7"/>
<dbReference type="Proteomes" id="UP000050424">
    <property type="component" value="Unassembled WGS sequence"/>
</dbReference>
<keyword evidence="3" id="KW-0560">Oxidoreductase</keyword>
<name>A0A0P7BNW7_9HYPO</name>
<dbReference type="Gene3D" id="3.40.50.720">
    <property type="entry name" value="NAD(P)-binding Rossmann-like Domain"/>
    <property type="match status" value="1"/>
</dbReference>
<gene>
    <name evidence="4" type="ORF">AK830_g4023</name>
</gene>
<dbReference type="OrthoDB" id="294295at2759"/>
<evidence type="ECO:0000256" key="2">
    <source>
        <dbReference type="ARBA" id="ARBA00022857"/>
    </source>
</evidence>
<dbReference type="Pfam" id="PF23441">
    <property type="entry name" value="SDR"/>
    <property type="match status" value="1"/>
</dbReference>
<dbReference type="InterPro" id="IPR036291">
    <property type="entry name" value="NAD(P)-bd_dom_sf"/>
</dbReference>
<dbReference type="PANTHER" id="PTHR43477">
    <property type="entry name" value="DIHYDROANTICAPSIN 7-DEHYDROGENASE"/>
    <property type="match status" value="1"/>
</dbReference>
<comment type="similarity">
    <text evidence="1">Belongs to the short-chain dehydrogenases/reductases (SDR) family.</text>
</comment>
<dbReference type="EMBL" id="LKCW01000047">
    <property type="protein sequence ID" value="KPM42518.1"/>
    <property type="molecule type" value="Genomic_DNA"/>
</dbReference>
<evidence type="ECO:0008006" key="6">
    <source>
        <dbReference type="Google" id="ProtNLM"/>
    </source>
</evidence>
<dbReference type="InterPro" id="IPR057571">
    <property type="entry name" value="SDR_PhqE-like"/>
</dbReference>
<reference evidence="4 5" key="1">
    <citation type="submission" date="2015-09" db="EMBL/GenBank/DDBJ databases">
        <title>Draft genome of a European isolate of the apple canker pathogen Neonectria ditissima.</title>
        <authorList>
            <person name="Gomez-Cortecero A."/>
            <person name="Harrison R.J."/>
            <person name="Armitage A.D."/>
        </authorList>
    </citation>
    <scope>NUCLEOTIDE SEQUENCE [LARGE SCALE GENOMIC DNA]</scope>
    <source>
        <strain evidence="4 5">R09/05</strain>
    </source>
</reference>
<dbReference type="SUPFAM" id="SSF51735">
    <property type="entry name" value="NAD(P)-binding Rossmann-fold domains"/>
    <property type="match status" value="1"/>
</dbReference>
<dbReference type="InterPro" id="IPR051122">
    <property type="entry name" value="SDR_DHRS6-like"/>
</dbReference>
<dbReference type="GO" id="GO:0016491">
    <property type="term" value="F:oxidoreductase activity"/>
    <property type="evidence" value="ECO:0007669"/>
    <property type="project" value="UniProtKB-KW"/>
</dbReference>
<comment type="caution">
    <text evidence="4">The sequence shown here is derived from an EMBL/GenBank/DDBJ whole genome shotgun (WGS) entry which is preliminary data.</text>
</comment>
<keyword evidence="5" id="KW-1185">Reference proteome</keyword>
<accession>A0A0P7BNW7</accession>
<protein>
    <recommendedName>
        <fullName evidence="6">Ketoreductase (KR) domain-containing protein</fullName>
    </recommendedName>
</protein>
<dbReference type="PANTHER" id="PTHR43477:SF1">
    <property type="entry name" value="DIHYDROANTICAPSIN 7-DEHYDROGENASE"/>
    <property type="match status" value="1"/>
</dbReference>
<evidence type="ECO:0000256" key="3">
    <source>
        <dbReference type="ARBA" id="ARBA00023002"/>
    </source>
</evidence>
<proteinExistence type="inferred from homology"/>
<dbReference type="AlphaFoldDB" id="A0A0P7BNW7"/>
<evidence type="ECO:0000256" key="1">
    <source>
        <dbReference type="ARBA" id="ARBA00006484"/>
    </source>
</evidence>
<evidence type="ECO:0000313" key="5">
    <source>
        <dbReference type="Proteomes" id="UP000050424"/>
    </source>
</evidence>
<organism evidence="4 5">
    <name type="scientific">Neonectria ditissima</name>
    <dbReference type="NCBI Taxonomy" id="78410"/>
    <lineage>
        <taxon>Eukaryota</taxon>
        <taxon>Fungi</taxon>
        <taxon>Dikarya</taxon>
        <taxon>Ascomycota</taxon>
        <taxon>Pezizomycotina</taxon>
        <taxon>Sordariomycetes</taxon>
        <taxon>Hypocreomycetidae</taxon>
        <taxon>Hypocreales</taxon>
        <taxon>Nectriaceae</taxon>
        <taxon>Neonectria</taxon>
    </lineage>
</organism>